<proteinExistence type="predicted"/>
<evidence type="ECO:0000313" key="2">
    <source>
        <dbReference type="EMBL" id="QQP84739.1"/>
    </source>
</evidence>
<dbReference type="InterPro" id="IPR019294">
    <property type="entry name" value="Translation_reg_Com"/>
</dbReference>
<dbReference type="AlphaFoldDB" id="A0A974RXD8"/>
<keyword evidence="2" id="KW-0238">DNA-binding</keyword>
<organism evidence="2 3">
    <name type="scientific">Entomomonas asaccharolytica</name>
    <dbReference type="NCBI Taxonomy" id="2785331"/>
    <lineage>
        <taxon>Bacteria</taxon>
        <taxon>Pseudomonadati</taxon>
        <taxon>Pseudomonadota</taxon>
        <taxon>Gammaproteobacteria</taxon>
        <taxon>Pseudomonadales</taxon>
        <taxon>Pseudomonadaceae</taxon>
        <taxon>Entomomonas</taxon>
    </lineage>
</organism>
<keyword evidence="3" id="KW-1185">Reference proteome</keyword>
<protein>
    <submittedName>
        <fullName evidence="2">Com family DNA-binding transcriptional regulator</fullName>
    </submittedName>
</protein>
<dbReference type="GO" id="GO:0003677">
    <property type="term" value="F:DNA binding"/>
    <property type="evidence" value="ECO:0007669"/>
    <property type="project" value="UniProtKB-KW"/>
</dbReference>
<dbReference type="RefSeq" id="WP_201090636.1">
    <property type="nucleotide sequence ID" value="NZ_CP067393.1"/>
</dbReference>
<gene>
    <name evidence="2" type="ORF">JHT90_10005</name>
</gene>
<name>A0A974RXD8_9GAMM</name>
<evidence type="ECO:0000256" key="1">
    <source>
        <dbReference type="SAM" id="MobiDB-lite"/>
    </source>
</evidence>
<evidence type="ECO:0000313" key="3">
    <source>
        <dbReference type="Proteomes" id="UP000595278"/>
    </source>
</evidence>
<reference evidence="2 3" key="1">
    <citation type="submission" date="2021-01" db="EMBL/GenBank/DDBJ databases">
        <title>Entomomonas sp. F2A isolated from a house cricket (Acheta domesticus).</title>
        <authorList>
            <person name="Spergser J."/>
            <person name="Busse H.-J."/>
        </authorList>
    </citation>
    <scope>NUCLEOTIDE SEQUENCE [LARGE SCALE GENOMIC DNA]</scope>
    <source>
        <strain evidence="2 3">F2A</strain>
    </source>
</reference>
<feature type="region of interest" description="Disordered" evidence="1">
    <location>
        <begin position="42"/>
        <end position="62"/>
    </location>
</feature>
<dbReference type="Pfam" id="PF10122">
    <property type="entry name" value="Zn_ribbon_Com"/>
    <property type="match status" value="1"/>
</dbReference>
<dbReference type="KEGG" id="eaz:JHT90_10005"/>
<dbReference type="Proteomes" id="UP000595278">
    <property type="component" value="Chromosome"/>
</dbReference>
<accession>A0A974RXD8</accession>
<dbReference type="EMBL" id="CP067393">
    <property type="protein sequence ID" value="QQP84739.1"/>
    <property type="molecule type" value="Genomic_DNA"/>
</dbReference>
<sequence>MLKEFRCKKCQKLLAKISDYSEVEIKCNRCKQINYYTQSTKQETQHAKQRPIILTDTLHSHN</sequence>